<reference evidence="10 11" key="1">
    <citation type="submission" date="2019-03" db="EMBL/GenBank/DDBJ databases">
        <title>Draft genome of Massilia hortus sp. nov., a novel bacterial species of the Oxalobacteraceae family.</title>
        <authorList>
            <person name="Peta V."/>
            <person name="Raths R."/>
            <person name="Bucking H."/>
        </authorList>
    </citation>
    <scope>NUCLEOTIDE SEQUENCE [LARGE SCALE GENOMIC DNA]</scope>
    <source>
        <strain evidence="10 11">ONC3</strain>
    </source>
</reference>
<evidence type="ECO:0000256" key="7">
    <source>
        <dbReference type="ARBA" id="ARBA00023136"/>
    </source>
</evidence>
<evidence type="ECO:0000256" key="3">
    <source>
        <dbReference type="ARBA" id="ARBA00022448"/>
    </source>
</evidence>
<dbReference type="RefSeq" id="WP_135188084.1">
    <property type="nucleotide sequence ID" value="NZ_SPUM01000011.1"/>
</dbReference>
<keyword evidence="5 8" id="KW-0812">Transmembrane</keyword>
<evidence type="ECO:0000256" key="8">
    <source>
        <dbReference type="PIRNR" id="PIRNR005353"/>
    </source>
</evidence>
<proteinExistence type="inferred from homology"/>
<feature type="transmembrane region" description="Helical" evidence="9">
    <location>
        <begin position="49"/>
        <end position="69"/>
    </location>
</feature>
<keyword evidence="3 8" id="KW-0813">Transport</keyword>
<feature type="transmembrane region" description="Helical" evidence="9">
    <location>
        <begin position="135"/>
        <end position="155"/>
    </location>
</feature>
<feature type="transmembrane region" description="Helical" evidence="9">
    <location>
        <begin position="192"/>
        <end position="210"/>
    </location>
</feature>
<gene>
    <name evidence="10" type="ORF">E4O92_02045</name>
</gene>
<sequence length="430" mass="44509">MLENYFRLKESGTDTRTELTAGLTTFLTMAYIIFVNPAILGAAGMPKDAVFVATCLVSALGTAIMGLYANYPIALAPGMGLNAYFAFTVVLGMGIAWPAALGAVFISGCLFIVITLLGLRGMIVNGIPPSLRTGITVGIGLFLGLIAMKSAGIVVGSEPTLVKAGDLHQPPALMAIVGFILIVTLDRLRVKGAILIGIVVVTILSFIFGGNQFNGVFSLPPSIVPTLFKLDIPGALSAGILNVVLVFFLVELFDATGTLMGVASRAGLLVEGKMERLNKALLADSGSIVVGAALGTSSATAFVESAAGVQAGGRTGLTALTVAVLFLACLFISPLAAVVPPYATSPALLFVACLMLHDLVDIAWHDTTESVPAVVTALTMPFTYSIADGIAFGFIAYCALKLTTGRAREVAPVIWVIAALFLFKIGYIGA</sequence>
<feature type="transmembrane region" description="Helical" evidence="9">
    <location>
        <begin position="346"/>
        <end position="365"/>
    </location>
</feature>
<dbReference type="PANTHER" id="PTHR43337:SF1">
    <property type="entry name" value="XANTHINE_URACIL PERMEASE C887.17-RELATED"/>
    <property type="match status" value="1"/>
</dbReference>
<evidence type="ECO:0000256" key="2">
    <source>
        <dbReference type="ARBA" id="ARBA00005697"/>
    </source>
</evidence>
<feature type="transmembrane region" description="Helical" evidence="9">
    <location>
        <begin position="81"/>
        <end position="97"/>
    </location>
</feature>
<evidence type="ECO:0000256" key="1">
    <source>
        <dbReference type="ARBA" id="ARBA00004651"/>
    </source>
</evidence>
<keyword evidence="6 8" id="KW-1133">Transmembrane helix</keyword>
<dbReference type="InterPro" id="IPR026033">
    <property type="entry name" value="Azg-like_bact_archaea"/>
</dbReference>
<dbReference type="Proteomes" id="UP000297258">
    <property type="component" value="Unassembled WGS sequence"/>
</dbReference>
<dbReference type="InterPro" id="IPR045018">
    <property type="entry name" value="Azg-like"/>
</dbReference>
<dbReference type="GO" id="GO:0005886">
    <property type="term" value="C:plasma membrane"/>
    <property type="evidence" value="ECO:0007669"/>
    <property type="project" value="UniProtKB-SubCell"/>
</dbReference>
<evidence type="ECO:0000256" key="6">
    <source>
        <dbReference type="ARBA" id="ARBA00022989"/>
    </source>
</evidence>
<feature type="transmembrane region" description="Helical" evidence="9">
    <location>
        <begin position="371"/>
        <end position="398"/>
    </location>
</feature>
<evidence type="ECO:0000256" key="9">
    <source>
        <dbReference type="SAM" id="Phobius"/>
    </source>
</evidence>
<evidence type="ECO:0000256" key="5">
    <source>
        <dbReference type="ARBA" id="ARBA00022692"/>
    </source>
</evidence>
<keyword evidence="7 8" id="KW-0472">Membrane</keyword>
<feature type="transmembrane region" description="Helical" evidence="9">
    <location>
        <begin position="281"/>
        <end position="303"/>
    </location>
</feature>
<evidence type="ECO:0000313" key="11">
    <source>
        <dbReference type="Proteomes" id="UP000297258"/>
    </source>
</evidence>
<dbReference type="PANTHER" id="PTHR43337">
    <property type="entry name" value="XANTHINE/URACIL PERMEASE C887.17-RELATED"/>
    <property type="match status" value="1"/>
</dbReference>
<feature type="transmembrane region" description="Helical" evidence="9">
    <location>
        <begin position="230"/>
        <end position="250"/>
    </location>
</feature>
<dbReference type="OrthoDB" id="9808458at2"/>
<organism evidence="10 11">
    <name type="scientific">Massilia horti</name>
    <dbReference type="NCBI Taxonomy" id="2562153"/>
    <lineage>
        <taxon>Bacteria</taxon>
        <taxon>Pseudomonadati</taxon>
        <taxon>Pseudomonadota</taxon>
        <taxon>Betaproteobacteria</taxon>
        <taxon>Burkholderiales</taxon>
        <taxon>Oxalobacteraceae</taxon>
        <taxon>Telluria group</taxon>
        <taxon>Massilia</taxon>
    </lineage>
</organism>
<dbReference type="InterPro" id="IPR006043">
    <property type="entry name" value="NCS2"/>
</dbReference>
<feature type="transmembrane region" description="Helical" evidence="9">
    <location>
        <begin position="21"/>
        <end position="43"/>
    </location>
</feature>
<dbReference type="PIRSF" id="PIRSF005353">
    <property type="entry name" value="PbuG"/>
    <property type="match status" value="1"/>
</dbReference>
<name>A0A4Y9T8T8_9BURK</name>
<feature type="transmembrane region" description="Helical" evidence="9">
    <location>
        <begin position="410"/>
        <end position="429"/>
    </location>
</feature>
<feature type="transmembrane region" description="Helical" evidence="9">
    <location>
        <begin position="103"/>
        <end position="123"/>
    </location>
</feature>
<comment type="subcellular location">
    <subcellularLocation>
        <location evidence="1 8">Cell membrane</location>
        <topology evidence="1 8">Multi-pass membrane protein</topology>
    </subcellularLocation>
</comment>
<protein>
    <submittedName>
        <fullName evidence="10">NCS2 family permease</fullName>
    </submittedName>
</protein>
<dbReference type="EMBL" id="SPUM01000011">
    <property type="protein sequence ID" value="TFW35349.1"/>
    <property type="molecule type" value="Genomic_DNA"/>
</dbReference>
<evidence type="ECO:0000256" key="4">
    <source>
        <dbReference type="ARBA" id="ARBA00022475"/>
    </source>
</evidence>
<keyword evidence="4 8" id="KW-1003">Cell membrane</keyword>
<dbReference type="AlphaFoldDB" id="A0A4Y9T8T8"/>
<feature type="transmembrane region" description="Helical" evidence="9">
    <location>
        <begin position="315"/>
        <end position="339"/>
    </location>
</feature>
<accession>A0A4Y9T8T8</accession>
<evidence type="ECO:0000313" key="10">
    <source>
        <dbReference type="EMBL" id="TFW35349.1"/>
    </source>
</evidence>
<dbReference type="Pfam" id="PF00860">
    <property type="entry name" value="Xan_ur_permease"/>
    <property type="match status" value="1"/>
</dbReference>
<feature type="transmembrane region" description="Helical" evidence="9">
    <location>
        <begin position="167"/>
        <end position="185"/>
    </location>
</feature>
<comment type="caution">
    <text evidence="10">The sequence shown here is derived from an EMBL/GenBank/DDBJ whole genome shotgun (WGS) entry which is preliminary data.</text>
</comment>
<keyword evidence="11" id="KW-1185">Reference proteome</keyword>
<comment type="similarity">
    <text evidence="2 8">Belongs to the nucleobase:cation symporter-2 (NCS2) (TC 2.A.40) family. Azg-like subfamily.</text>
</comment>
<dbReference type="GO" id="GO:0005345">
    <property type="term" value="F:purine nucleobase transmembrane transporter activity"/>
    <property type="evidence" value="ECO:0007669"/>
    <property type="project" value="TreeGrafter"/>
</dbReference>